<evidence type="ECO:0000313" key="2">
    <source>
        <dbReference type="EMBL" id="RMB63962.1"/>
    </source>
</evidence>
<dbReference type="Pfam" id="PF00501">
    <property type="entry name" value="AMP-binding"/>
    <property type="match status" value="1"/>
</dbReference>
<dbReference type="InterPro" id="IPR000873">
    <property type="entry name" value="AMP-dep_synth/lig_dom"/>
</dbReference>
<dbReference type="GO" id="GO:0006631">
    <property type="term" value="P:fatty acid metabolic process"/>
    <property type="evidence" value="ECO:0007669"/>
    <property type="project" value="TreeGrafter"/>
</dbReference>
<dbReference type="PANTHER" id="PTHR43201">
    <property type="entry name" value="ACYL-COA SYNTHETASE"/>
    <property type="match status" value="1"/>
</dbReference>
<organism evidence="2 3">
    <name type="scientific">Dokdonia sinensis</name>
    <dbReference type="NCBI Taxonomy" id="2479847"/>
    <lineage>
        <taxon>Bacteria</taxon>
        <taxon>Pseudomonadati</taxon>
        <taxon>Bacteroidota</taxon>
        <taxon>Flavobacteriia</taxon>
        <taxon>Flavobacteriales</taxon>
        <taxon>Flavobacteriaceae</taxon>
        <taxon>Dokdonia</taxon>
    </lineage>
</organism>
<dbReference type="EMBL" id="REFV01000001">
    <property type="protein sequence ID" value="RMB63962.1"/>
    <property type="molecule type" value="Genomic_DNA"/>
</dbReference>
<keyword evidence="2" id="KW-0436">Ligase</keyword>
<sequence length="363" mass="41022">MVEFQDRYARVHPKFKLNGEKFSIEKLKAQAYEFIKEGEPYEEAVGNFLLDWLNDKRYITVHTSGSTGSPKAIKILKMHMVNSAKATAKHFDLPEKTTALLCLPAHFIAGKMMLVRALTQGWHIDMAQPKSNPLDNVYRRYDFCAMTPFQLDNSLGRMHLLKKLIVGGGAIAPSLVSRLQSLSTKIYETYGMTETVTHIAARRINPKKSTQDIIPFKTLPKVTISVDNRNCLVIKAPAVSTDPVITNDIVKLETFKKFIWLGRIDNVINSGGVKLHPEQIEAKLATMIDSSYFVAGVPDDALGEKLVLFVEQEEEFAFAKADLDLTHFEPYEFPKVIITLPRFERTDNGKLQRGQTVRKALEH</sequence>
<dbReference type="Proteomes" id="UP000281985">
    <property type="component" value="Unassembled WGS sequence"/>
</dbReference>
<dbReference type="Gene3D" id="3.30.300.30">
    <property type="match status" value="1"/>
</dbReference>
<protein>
    <submittedName>
        <fullName evidence="2">O-succinylbenzoic acid--CoA ligase</fullName>
    </submittedName>
</protein>
<evidence type="ECO:0000313" key="3">
    <source>
        <dbReference type="Proteomes" id="UP000281985"/>
    </source>
</evidence>
<dbReference type="InterPro" id="IPR042099">
    <property type="entry name" value="ANL_N_sf"/>
</dbReference>
<feature type="domain" description="AMP-dependent synthetase/ligase" evidence="1">
    <location>
        <begin position="58"/>
        <end position="206"/>
    </location>
</feature>
<gene>
    <name evidence="2" type="ORF">EAX61_00850</name>
</gene>
<accession>A0A3M0GML4</accession>
<reference evidence="2 3" key="1">
    <citation type="submission" date="2018-10" db="EMBL/GenBank/DDBJ databases">
        <title>Dokdonia luteus sp. nov., isolated from sea water.</title>
        <authorList>
            <person name="Zhou L.Y."/>
            <person name="Du Z.J."/>
        </authorList>
    </citation>
    <scope>NUCLEOTIDE SEQUENCE [LARGE SCALE GENOMIC DNA]</scope>
    <source>
        <strain evidence="2 3">SH27</strain>
    </source>
</reference>
<dbReference type="GO" id="GO:0031956">
    <property type="term" value="F:medium-chain fatty acid-CoA ligase activity"/>
    <property type="evidence" value="ECO:0007669"/>
    <property type="project" value="TreeGrafter"/>
</dbReference>
<dbReference type="RefSeq" id="WP_121915758.1">
    <property type="nucleotide sequence ID" value="NZ_REFV01000001.1"/>
</dbReference>
<dbReference type="SUPFAM" id="SSF56801">
    <property type="entry name" value="Acetyl-CoA synthetase-like"/>
    <property type="match status" value="1"/>
</dbReference>
<dbReference type="OrthoDB" id="8870348at2"/>
<dbReference type="PANTHER" id="PTHR43201:SF32">
    <property type="entry name" value="2-SUCCINYLBENZOATE--COA LIGASE, CHLOROPLASTIC_PEROXISOMAL"/>
    <property type="match status" value="1"/>
</dbReference>
<dbReference type="AlphaFoldDB" id="A0A3M0GML4"/>
<dbReference type="Gene3D" id="3.40.50.12780">
    <property type="entry name" value="N-terminal domain of ligase-like"/>
    <property type="match status" value="1"/>
</dbReference>
<dbReference type="InterPro" id="IPR045851">
    <property type="entry name" value="AMP-bd_C_sf"/>
</dbReference>
<comment type="caution">
    <text evidence="2">The sequence shown here is derived from an EMBL/GenBank/DDBJ whole genome shotgun (WGS) entry which is preliminary data.</text>
</comment>
<proteinExistence type="predicted"/>
<name>A0A3M0GML4_9FLAO</name>
<evidence type="ECO:0000259" key="1">
    <source>
        <dbReference type="Pfam" id="PF00501"/>
    </source>
</evidence>
<keyword evidence="3" id="KW-1185">Reference proteome</keyword>